<dbReference type="AlphaFoldDB" id="A0A430GHP8"/>
<sequence length="227" mass="26137">MPFLESHKFFLKNSLLLGILFLILLFMFPVGGAIDMQLIHPWIDSAGNFPLKNNWFLVEINHKLIKHLVIGFFVIILLSWIASFKFDQLKAFKWQLGYLFWVSVLSTVLIGLLKSHSAHACPWSMTESTAFGYVWDFSATQGHCFPGGHASTGFSLLTGFFVFRKSNPKIAYFFLCLGLVLGFITGWGQMMRGAHFLSHNLWTGWIIYTFNLLVYRIFYNKFRTAIQ</sequence>
<protein>
    <submittedName>
        <fullName evidence="1">Phosphatase PAP2 family protein</fullName>
    </submittedName>
</protein>
<organism evidence="1 2">
    <name type="scientific">Acinetobacter bereziniae</name>
    <name type="common">Acinetobacter genomosp. 10</name>
    <dbReference type="NCBI Taxonomy" id="106648"/>
    <lineage>
        <taxon>Bacteria</taxon>
        <taxon>Pseudomonadati</taxon>
        <taxon>Pseudomonadota</taxon>
        <taxon>Gammaproteobacteria</taxon>
        <taxon>Moraxellales</taxon>
        <taxon>Moraxellaceae</taxon>
        <taxon>Acinetobacter</taxon>
    </lineage>
</organism>
<dbReference type="InterPro" id="IPR036938">
    <property type="entry name" value="PAP2/HPO_sf"/>
</dbReference>
<dbReference type="GeneID" id="69461377"/>
<accession>A0A430GHP8</accession>
<dbReference type="EMBL" id="CP092085">
    <property type="protein sequence ID" value="UUN96913.1"/>
    <property type="molecule type" value="Genomic_DNA"/>
</dbReference>
<reference evidence="1" key="1">
    <citation type="submission" date="2022-02" db="EMBL/GenBank/DDBJ databases">
        <title>Characterization of Tn125 harboring carbapenem-resistant Acinetobacter bereziniae clinical isolates.</title>
        <authorList>
            <person name="Wong N.-K."/>
            <person name="Pan Q."/>
        </authorList>
    </citation>
    <scope>NUCLEOTIDE SEQUENCE</scope>
    <source>
        <strain evidence="1">GD03393</strain>
    </source>
</reference>
<dbReference type="RefSeq" id="WP_005030790.1">
    <property type="nucleotide sequence ID" value="NZ_BBLJ01000032.1"/>
</dbReference>
<proteinExistence type="predicted"/>
<dbReference type="InterPro" id="IPR000326">
    <property type="entry name" value="PAP2/HPO"/>
</dbReference>
<evidence type="ECO:0000313" key="1">
    <source>
        <dbReference type="EMBL" id="UUN96913.1"/>
    </source>
</evidence>
<dbReference type="SUPFAM" id="SSF48317">
    <property type="entry name" value="Acid phosphatase/Vanadium-dependent haloperoxidase"/>
    <property type="match status" value="1"/>
</dbReference>
<dbReference type="CDD" id="cd03396">
    <property type="entry name" value="PAP2_like_6"/>
    <property type="match status" value="1"/>
</dbReference>
<dbReference type="Pfam" id="PF01569">
    <property type="entry name" value="PAP2"/>
    <property type="match status" value="1"/>
</dbReference>
<gene>
    <name evidence="1" type="ORF">I9054_016335</name>
</gene>
<dbReference type="Proteomes" id="UP000644140">
    <property type="component" value="Chromosome"/>
</dbReference>
<name>A0A430GHP8_ACIBZ</name>
<evidence type="ECO:0000313" key="2">
    <source>
        <dbReference type="Proteomes" id="UP000644140"/>
    </source>
</evidence>